<evidence type="ECO:0000256" key="1">
    <source>
        <dbReference type="ARBA" id="ARBA00004196"/>
    </source>
</evidence>
<protein>
    <submittedName>
        <fullName evidence="5">Metal ABC transporter solute-binding protein</fullName>
    </submittedName>
</protein>
<dbReference type="GO" id="GO:0046872">
    <property type="term" value="F:metal ion binding"/>
    <property type="evidence" value="ECO:0007669"/>
    <property type="project" value="UniProtKB-KW"/>
</dbReference>
<dbReference type="Gene3D" id="3.40.50.1980">
    <property type="entry name" value="Nitrogenase molybdenum iron protein domain"/>
    <property type="match status" value="2"/>
</dbReference>
<dbReference type="Proteomes" id="UP000886822">
    <property type="component" value="Unassembled WGS sequence"/>
</dbReference>
<gene>
    <name evidence="5" type="ORF">H9875_00460</name>
</gene>
<dbReference type="InterPro" id="IPR050492">
    <property type="entry name" value="Bact_metal-bind_prot9"/>
</dbReference>
<evidence type="ECO:0000313" key="5">
    <source>
        <dbReference type="EMBL" id="HIW71074.1"/>
    </source>
</evidence>
<keyword evidence="2" id="KW-0813">Transport</keyword>
<dbReference type="Pfam" id="PF01297">
    <property type="entry name" value="ZnuA"/>
    <property type="match status" value="1"/>
</dbReference>
<evidence type="ECO:0000256" key="2">
    <source>
        <dbReference type="ARBA" id="ARBA00022448"/>
    </source>
</evidence>
<comment type="caution">
    <text evidence="5">The sequence shown here is derived from an EMBL/GenBank/DDBJ whole genome shotgun (WGS) entry which is preliminary data.</text>
</comment>
<sequence length="306" mass="34393">MLVDHLRHPFYLCLSFLALSLFLGGCQTAPHRARTTAQKPIHVVASVDFYGEVASAVLGNHGRVTTLIKSPSVDPHDFDPTPRDATTVSHANVVLGNGLGYDTWLDKLAKSSGQRQLKTIHVGEDVRHLKAGVNEHIWYDPQTMPQLATYLAQQFGRQAPQYKADYQRNARRYVRRLAPLQRQITRLKAQSQHQAVAASEPVFDAALSALGYRRISDRFEKAVENGTDPAPRDVHALQTAIKQRKIAFFVNNQQASNKTVAGMVQLAKQSGVPVLNVTETRPKGLTYREWMQRQYRQLARIQQQSH</sequence>
<dbReference type="SUPFAM" id="SSF53807">
    <property type="entry name" value="Helical backbone' metal receptor"/>
    <property type="match status" value="1"/>
</dbReference>
<dbReference type="AlphaFoldDB" id="A0A9D1QR43"/>
<proteinExistence type="predicted"/>
<comment type="subcellular location">
    <subcellularLocation>
        <location evidence="1">Cell envelope</location>
    </subcellularLocation>
</comment>
<dbReference type="InterPro" id="IPR006127">
    <property type="entry name" value="ZnuA-like"/>
</dbReference>
<reference evidence="5" key="1">
    <citation type="journal article" date="2021" name="PeerJ">
        <title>Extensive microbial diversity within the chicken gut microbiome revealed by metagenomics and culture.</title>
        <authorList>
            <person name="Gilroy R."/>
            <person name="Ravi A."/>
            <person name="Getino M."/>
            <person name="Pursley I."/>
            <person name="Horton D.L."/>
            <person name="Alikhan N.F."/>
            <person name="Baker D."/>
            <person name="Gharbi K."/>
            <person name="Hall N."/>
            <person name="Watson M."/>
            <person name="Adriaenssens E.M."/>
            <person name="Foster-Nyarko E."/>
            <person name="Jarju S."/>
            <person name="Secka A."/>
            <person name="Antonio M."/>
            <person name="Oren A."/>
            <person name="Chaudhuri R.R."/>
            <person name="La Ragione R."/>
            <person name="Hildebrand F."/>
            <person name="Pallen M.J."/>
        </authorList>
    </citation>
    <scope>NUCLEOTIDE SEQUENCE</scope>
    <source>
        <strain evidence="5">CHK173-259</strain>
    </source>
</reference>
<dbReference type="GO" id="GO:0030313">
    <property type="term" value="C:cell envelope"/>
    <property type="evidence" value="ECO:0007669"/>
    <property type="project" value="UniProtKB-SubCell"/>
</dbReference>
<reference evidence="5" key="2">
    <citation type="submission" date="2021-04" db="EMBL/GenBank/DDBJ databases">
        <authorList>
            <person name="Gilroy R."/>
        </authorList>
    </citation>
    <scope>NUCLEOTIDE SEQUENCE</scope>
    <source>
        <strain evidence="5">CHK173-259</strain>
    </source>
</reference>
<dbReference type="PANTHER" id="PTHR42953:SF1">
    <property type="entry name" value="METAL-BINDING PROTEIN HI_0362-RELATED"/>
    <property type="match status" value="1"/>
</dbReference>
<dbReference type="PANTHER" id="PTHR42953">
    <property type="entry name" value="HIGH-AFFINITY ZINC UPTAKE SYSTEM PROTEIN ZNUA-RELATED"/>
    <property type="match status" value="1"/>
</dbReference>
<evidence type="ECO:0000256" key="3">
    <source>
        <dbReference type="ARBA" id="ARBA00022723"/>
    </source>
</evidence>
<organism evidence="5 6">
    <name type="scientific">Candidatus Levilactobacillus faecigallinarum</name>
    <dbReference type="NCBI Taxonomy" id="2838638"/>
    <lineage>
        <taxon>Bacteria</taxon>
        <taxon>Bacillati</taxon>
        <taxon>Bacillota</taxon>
        <taxon>Bacilli</taxon>
        <taxon>Lactobacillales</taxon>
        <taxon>Lactobacillaceae</taxon>
        <taxon>Levilactobacillus</taxon>
    </lineage>
</organism>
<evidence type="ECO:0000313" key="6">
    <source>
        <dbReference type="Proteomes" id="UP000886822"/>
    </source>
</evidence>
<name>A0A9D1QR43_9LACO</name>
<dbReference type="PROSITE" id="PS51257">
    <property type="entry name" value="PROKAR_LIPOPROTEIN"/>
    <property type="match status" value="1"/>
</dbReference>
<keyword evidence="3" id="KW-0479">Metal-binding</keyword>
<dbReference type="GO" id="GO:0030001">
    <property type="term" value="P:metal ion transport"/>
    <property type="evidence" value="ECO:0007669"/>
    <property type="project" value="InterPro"/>
</dbReference>
<dbReference type="EMBL" id="DXGJ01000004">
    <property type="protein sequence ID" value="HIW71074.1"/>
    <property type="molecule type" value="Genomic_DNA"/>
</dbReference>
<dbReference type="CDD" id="cd01020">
    <property type="entry name" value="TroA_b"/>
    <property type="match status" value="1"/>
</dbReference>
<accession>A0A9D1QR43</accession>
<evidence type="ECO:0000256" key="4">
    <source>
        <dbReference type="ARBA" id="ARBA00022729"/>
    </source>
</evidence>
<keyword evidence="4" id="KW-0732">Signal</keyword>